<comment type="caution">
    <text evidence="1">The sequence shown here is derived from an EMBL/GenBank/DDBJ whole genome shotgun (WGS) entry which is preliminary data.</text>
</comment>
<dbReference type="EMBL" id="JAAGAX010000016">
    <property type="protein sequence ID" value="KAF2290004.1"/>
    <property type="molecule type" value="Genomic_DNA"/>
</dbReference>
<evidence type="ECO:0008006" key="3">
    <source>
        <dbReference type="Google" id="ProtNLM"/>
    </source>
</evidence>
<dbReference type="PANTHER" id="PTHR33116:SF70">
    <property type="entry name" value="NON-LTR RETROELEMENT REVERSE TRANSCRIPTASE-LIKE PROTEIN"/>
    <property type="match status" value="1"/>
</dbReference>
<protein>
    <recommendedName>
        <fullName evidence="3">Reverse transcriptase domain-containing protein</fullName>
    </recommendedName>
</protein>
<reference evidence="1 2" key="1">
    <citation type="journal article" date="2020" name="Mol. Plant">
        <title>The Chromosome-Based Rubber Tree Genome Provides New Insights into Spurge Genome Evolution and Rubber Biosynthesis.</title>
        <authorList>
            <person name="Liu J."/>
            <person name="Shi C."/>
            <person name="Shi C.C."/>
            <person name="Li W."/>
            <person name="Zhang Q.J."/>
            <person name="Zhang Y."/>
            <person name="Li K."/>
            <person name="Lu H.F."/>
            <person name="Shi C."/>
            <person name="Zhu S.T."/>
            <person name="Xiao Z.Y."/>
            <person name="Nan H."/>
            <person name="Yue Y."/>
            <person name="Zhu X.G."/>
            <person name="Wu Y."/>
            <person name="Hong X.N."/>
            <person name="Fan G.Y."/>
            <person name="Tong Y."/>
            <person name="Zhang D."/>
            <person name="Mao C.L."/>
            <person name="Liu Y.L."/>
            <person name="Hao S.J."/>
            <person name="Liu W.Q."/>
            <person name="Lv M.Q."/>
            <person name="Zhang H.B."/>
            <person name="Liu Y."/>
            <person name="Hu-Tang G.R."/>
            <person name="Wang J.P."/>
            <person name="Wang J.H."/>
            <person name="Sun Y.H."/>
            <person name="Ni S.B."/>
            <person name="Chen W.B."/>
            <person name="Zhang X.C."/>
            <person name="Jiao Y.N."/>
            <person name="Eichler E.E."/>
            <person name="Li G.H."/>
            <person name="Liu X."/>
            <person name="Gao L.Z."/>
        </authorList>
    </citation>
    <scope>NUCLEOTIDE SEQUENCE [LARGE SCALE GENOMIC DNA]</scope>
    <source>
        <strain evidence="2">cv. GT1</strain>
        <tissue evidence="1">Leaf</tissue>
    </source>
</reference>
<sequence>MERLGLFAKISLQKMNVIKHCLDLFDHVSGQKVNLRKSKIFFSFNVSLEERIDICNVAGMEMTNEIGMYFGVPMIHGRINKARFESLLSKVDNHLARWKFNLLSFVGRVTLVKLVLNALPNHLMQALYLPRSVCDEFDKKVWNFV</sequence>
<name>A0A6A6KND5_HEVBR</name>
<accession>A0A6A6KND5</accession>
<proteinExistence type="predicted"/>
<dbReference type="PANTHER" id="PTHR33116">
    <property type="entry name" value="REVERSE TRANSCRIPTASE ZINC-BINDING DOMAIN-CONTAINING PROTEIN-RELATED-RELATED"/>
    <property type="match status" value="1"/>
</dbReference>
<keyword evidence="2" id="KW-1185">Reference proteome</keyword>
<evidence type="ECO:0000313" key="2">
    <source>
        <dbReference type="Proteomes" id="UP000467840"/>
    </source>
</evidence>
<dbReference type="AlphaFoldDB" id="A0A6A6KND5"/>
<gene>
    <name evidence="1" type="ORF">GH714_040097</name>
</gene>
<dbReference type="Proteomes" id="UP000467840">
    <property type="component" value="Chromosome 8"/>
</dbReference>
<evidence type="ECO:0000313" key="1">
    <source>
        <dbReference type="EMBL" id="KAF2290004.1"/>
    </source>
</evidence>
<organism evidence="1 2">
    <name type="scientific">Hevea brasiliensis</name>
    <name type="common">Para rubber tree</name>
    <name type="synonym">Siphonia brasiliensis</name>
    <dbReference type="NCBI Taxonomy" id="3981"/>
    <lineage>
        <taxon>Eukaryota</taxon>
        <taxon>Viridiplantae</taxon>
        <taxon>Streptophyta</taxon>
        <taxon>Embryophyta</taxon>
        <taxon>Tracheophyta</taxon>
        <taxon>Spermatophyta</taxon>
        <taxon>Magnoliopsida</taxon>
        <taxon>eudicotyledons</taxon>
        <taxon>Gunneridae</taxon>
        <taxon>Pentapetalae</taxon>
        <taxon>rosids</taxon>
        <taxon>fabids</taxon>
        <taxon>Malpighiales</taxon>
        <taxon>Euphorbiaceae</taxon>
        <taxon>Crotonoideae</taxon>
        <taxon>Micrandreae</taxon>
        <taxon>Hevea</taxon>
    </lineage>
</organism>